<reference evidence="4" key="1">
    <citation type="journal article" date="2011" name="Genome Res.">
        <title>Phylogeny-wide analysis of social amoeba genomes highlights ancient origins for complex intercellular communication.</title>
        <authorList>
            <person name="Heidel A.J."/>
            <person name="Lawal H.M."/>
            <person name="Felder M."/>
            <person name="Schilde C."/>
            <person name="Helps N.R."/>
            <person name="Tunggal B."/>
            <person name="Rivero F."/>
            <person name="John U."/>
            <person name="Schleicher M."/>
            <person name="Eichinger L."/>
            <person name="Platzer M."/>
            <person name="Noegel A.A."/>
            <person name="Schaap P."/>
            <person name="Gloeckner G."/>
        </authorList>
    </citation>
    <scope>NUCLEOTIDE SEQUENCE [LARGE SCALE GENOMIC DNA]</scope>
    <source>
        <strain evidence="4">SH3</strain>
    </source>
</reference>
<dbReference type="AlphaFoldDB" id="F4PQN8"/>
<dbReference type="PANTHER" id="PTHR31581">
    <property type="entry name" value="KICSTOR COMPLEX PROTEIN C12ORF66"/>
    <property type="match status" value="1"/>
</dbReference>
<dbReference type="PANTHER" id="PTHR31581:SF1">
    <property type="entry name" value="KICSTOR SUBUNIT 2"/>
    <property type="match status" value="1"/>
</dbReference>
<feature type="region of interest" description="Disordered" evidence="1">
    <location>
        <begin position="381"/>
        <end position="400"/>
    </location>
</feature>
<dbReference type="Proteomes" id="UP000007797">
    <property type="component" value="Unassembled WGS sequence"/>
</dbReference>
<dbReference type="GO" id="GO:0042149">
    <property type="term" value="P:cellular response to glucose starvation"/>
    <property type="evidence" value="ECO:0007669"/>
    <property type="project" value="TreeGrafter"/>
</dbReference>
<dbReference type="OrthoDB" id="18134at2759"/>
<evidence type="ECO:0000313" key="3">
    <source>
        <dbReference type="EMBL" id="EGG21205.1"/>
    </source>
</evidence>
<dbReference type="Gene3D" id="1.10.3450.30">
    <property type="match status" value="1"/>
</dbReference>
<dbReference type="RefSeq" id="XP_004359055.1">
    <property type="nucleotide sequence ID" value="XM_004358998.1"/>
</dbReference>
<dbReference type="GeneID" id="14874097"/>
<dbReference type="InterPro" id="IPR018544">
    <property type="entry name" value="KICS_2"/>
</dbReference>
<evidence type="ECO:0000256" key="2">
    <source>
        <dbReference type="SAM" id="SignalP"/>
    </source>
</evidence>
<dbReference type="SUPFAM" id="SSF160651">
    <property type="entry name" value="FLJ32549 C-terminal domain-like"/>
    <property type="match status" value="1"/>
</dbReference>
<name>F4PQN8_CACFS</name>
<dbReference type="EMBL" id="GL883010">
    <property type="protein sequence ID" value="EGG21205.1"/>
    <property type="molecule type" value="Genomic_DNA"/>
</dbReference>
<dbReference type="OMA" id="DQHINEF"/>
<dbReference type="GO" id="GO:1904262">
    <property type="term" value="P:negative regulation of TORC1 signaling"/>
    <property type="evidence" value="ECO:0007669"/>
    <property type="project" value="TreeGrafter"/>
</dbReference>
<feature type="compositionally biased region" description="Gly residues" evidence="1">
    <location>
        <begin position="387"/>
        <end position="400"/>
    </location>
</feature>
<dbReference type="InterPro" id="IPR038060">
    <property type="entry name" value="C12orf66-like_central_sf"/>
</dbReference>
<protein>
    <submittedName>
        <fullName evidence="3">Uncharacterized protein</fullName>
    </submittedName>
</protein>
<feature type="chain" id="PRO_5003313250" evidence="2">
    <location>
        <begin position="25"/>
        <end position="462"/>
    </location>
</feature>
<sequence>MYLKGDSLIPWSKFMALLLTLSNCENMYYKHSYLSLKNNNIQDQYIQVSNDMRSLLKLISSPTTTTTTTGGVQQPNQQNQQNQTASQIALGYYASSKKSSVDDDPEISFFSSLVQQTCTIVQVRIDMIGVYTTLVMSISQETNFDQLVNSLETIPTIYRDKITHPLLMGIKTNTNYEIQILKNLLKVYVSMNRHIFKDSILLLYQSRLDLDLWRDFDQLNQSRGTYSSDPKWTSNSIHQWLSIFFNALMSKSSLYFHFPLRTVEEENGGTYQSFKDATLRNNPDYVLMIEAFYQKSNSIFFGIFFECKGKPYSKMGYCFNNTEAPTGLGAYPPIFYLPQDKPPNQHLPNIISIYLTNQHALERPHDLFYYVDSQKVETNLKTSSPIAGGGGSGSGTGGGPTHETSDYTYFLVRVEAQIFISVVYKDIKKQKDPIVNDFLKVLVHNLRNTDLFNILRQKESNR</sequence>
<dbReference type="GO" id="GO:0061462">
    <property type="term" value="P:protein localization to lysosome"/>
    <property type="evidence" value="ECO:0007669"/>
    <property type="project" value="TreeGrafter"/>
</dbReference>
<dbReference type="GO" id="GO:0034198">
    <property type="term" value="P:cellular response to amino acid starvation"/>
    <property type="evidence" value="ECO:0007669"/>
    <property type="project" value="TreeGrafter"/>
</dbReference>
<proteinExistence type="predicted"/>
<dbReference type="KEGG" id="dfa:DFA_01080"/>
<dbReference type="Pfam" id="PF09404">
    <property type="entry name" value="C12orf66_like"/>
    <property type="match status" value="1"/>
</dbReference>
<gene>
    <name evidence="3" type="ORF">DFA_01080</name>
</gene>
<dbReference type="SUPFAM" id="SSF158548">
    <property type="entry name" value="FLJ32549 domain-like"/>
    <property type="match status" value="1"/>
</dbReference>
<keyword evidence="2" id="KW-0732">Signal</keyword>
<feature type="signal peptide" evidence="2">
    <location>
        <begin position="1"/>
        <end position="24"/>
    </location>
</feature>
<evidence type="ECO:0000313" key="4">
    <source>
        <dbReference type="Proteomes" id="UP000007797"/>
    </source>
</evidence>
<organism evidence="3 4">
    <name type="scientific">Cavenderia fasciculata</name>
    <name type="common">Slime mold</name>
    <name type="synonym">Dictyostelium fasciculatum</name>
    <dbReference type="NCBI Taxonomy" id="261658"/>
    <lineage>
        <taxon>Eukaryota</taxon>
        <taxon>Amoebozoa</taxon>
        <taxon>Evosea</taxon>
        <taxon>Eumycetozoa</taxon>
        <taxon>Dictyostelia</taxon>
        <taxon>Acytosteliales</taxon>
        <taxon>Cavenderiaceae</taxon>
        <taxon>Cavenderia</taxon>
    </lineage>
</organism>
<evidence type="ECO:0000256" key="1">
    <source>
        <dbReference type="SAM" id="MobiDB-lite"/>
    </source>
</evidence>
<accession>F4PQN8</accession>
<keyword evidence="4" id="KW-1185">Reference proteome</keyword>